<name>A0A6S6RZG5_9GAMM</name>
<reference evidence="3" key="1">
    <citation type="submission" date="2020-01" db="EMBL/GenBank/DDBJ databases">
        <authorList>
            <person name="Meier V. D."/>
            <person name="Meier V D."/>
        </authorList>
    </citation>
    <scope>NUCLEOTIDE SEQUENCE</scope>
    <source>
        <strain evidence="3">HLG_WM_MAG_09</strain>
    </source>
</reference>
<keyword evidence="1" id="KW-1133">Transmembrane helix</keyword>
<proteinExistence type="predicted"/>
<protein>
    <recommendedName>
        <fullName evidence="2">Copper resistance protein D domain-containing protein</fullName>
    </recommendedName>
</protein>
<feature type="domain" description="Copper resistance protein D" evidence="2">
    <location>
        <begin position="46"/>
        <end position="146"/>
    </location>
</feature>
<evidence type="ECO:0000256" key="1">
    <source>
        <dbReference type="SAM" id="Phobius"/>
    </source>
</evidence>
<evidence type="ECO:0000259" key="2">
    <source>
        <dbReference type="Pfam" id="PF05425"/>
    </source>
</evidence>
<organism evidence="3">
    <name type="scientific">uncultured Thiotrichaceae bacterium</name>
    <dbReference type="NCBI Taxonomy" id="298394"/>
    <lineage>
        <taxon>Bacteria</taxon>
        <taxon>Pseudomonadati</taxon>
        <taxon>Pseudomonadota</taxon>
        <taxon>Gammaproteobacteria</taxon>
        <taxon>Thiotrichales</taxon>
        <taxon>Thiotrichaceae</taxon>
        <taxon>environmental samples</taxon>
    </lineage>
</organism>
<dbReference type="InterPro" id="IPR008457">
    <property type="entry name" value="Cu-R_CopD_dom"/>
</dbReference>
<dbReference type="AlphaFoldDB" id="A0A6S6RZG5"/>
<sequence length="152" mass="16828">MSITLALHVLSVVVWVGGMFFAYMALRPAAASLLEPPIRLTLWRTVFSKFFPWVWVAVIGILLSGYWIIFGVYGGMAKAPLYVHIMHGLGLIMILIYFHVFFAPYKKLSKAVTAEDWPKGGAALNQIRILIGINLAIGLITITVATAGKYLF</sequence>
<gene>
    <name evidence="3" type="ORF">HELGO_WM28287</name>
</gene>
<evidence type="ECO:0000313" key="3">
    <source>
        <dbReference type="EMBL" id="CAA6800853.1"/>
    </source>
</evidence>
<dbReference type="GO" id="GO:0016020">
    <property type="term" value="C:membrane"/>
    <property type="evidence" value="ECO:0007669"/>
    <property type="project" value="InterPro"/>
</dbReference>
<feature type="transmembrane region" description="Helical" evidence="1">
    <location>
        <begin position="127"/>
        <end position="151"/>
    </location>
</feature>
<keyword evidence="1" id="KW-0812">Transmembrane</keyword>
<dbReference type="EMBL" id="CACVAT010000022">
    <property type="protein sequence ID" value="CAA6800853.1"/>
    <property type="molecule type" value="Genomic_DNA"/>
</dbReference>
<feature type="transmembrane region" description="Helical" evidence="1">
    <location>
        <begin position="81"/>
        <end position="102"/>
    </location>
</feature>
<keyword evidence="1" id="KW-0472">Membrane</keyword>
<dbReference type="Pfam" id="PF05425">
    <property type="entry name" value="CopD"/>
    <property type="match status" value="1"/>
</dbReference>
<feature type="transmembrane region" description="Helical" evidence="1">
    <location>
        <begin position="50"/>
        <end position="69"/>
    </location>
</feature>
<accession>A0A6S6RZG5</accession>